<sequence length="86" mass="10321">MYVNYNRTISKQSEHLTFKKKIGCRLVARNAFKKFELTGKFCRLFRITKNYPNHPENRALKFRKEFLRSKGLFVRIFLQCSEGKSI</sequence>
<gene>
    <name evidence="1" type="ORF">BES34_009480</name>
</gene>
<proteinExistence type="predicted"/>
<dbReference type="Proteomes" id="UP000094669">
    <property type="component" value="Unassembled WGS sequence"/>
</dbReference>
<dbReference type="EMBL" id="MCRM02000008">
    <property type="protein sequence ID" value="PNV75121.1"/>
    <property type="molecule type" value="Genomic_DNA"/>
</dbReference>
<protein>
    <submittedName>
        <fullName evidence="1">Uncharacterized protein</fullName>
    </submittedName>
</protein>
<organism evidence="1 2">
    <name type="scientific">Leptospira inadai serovar Lyme</name>
    <dbReference type="NCBI Taxonomy" id="293084"/>
    <lineage>
        <taxon>Bacteria</taxon>
        <taxon>Pseudomonadati</taxon>
        <taxon>Spirochaetota</taxon>
        <taxon>Spirochaetia</taxon>
        <taxon>Leptospirales</taxon>
        <taxon>Leptospiraceae</taxon>
        <taxon>Leptospira</taxon>
    </lineage>
</organism>
<comment type="caution">
    <text evidence="1">The sequence shown here is derived from an EMBL/GenBank/DDBJ whole genome shotgun (WGS) entry which is preliminary data.</text>
</comment>
<keyword evidence="2" id="KW-1185">Reference proteome</keyword>
<accession>A0ABX4YIS9</accession>
<evidence type="ECO:0000313" key="1">
    <source>
        <dbReference type="EMBL" id="PNV75121.1"/>
    </source>
</evidence>
<name>A0ABX4YIS9_9LEPT</name>
<reference evidence="1" key="1">
    <citation type="submission" date="2018-01" db="EMBL/GenBank/DDBJ databases">
        <title>Genomic characterization of Leptospira inadai serogroup Lyme isolated from captured rat in Brazil and comparative analysis with human reference strain.</title>
        <authorList>
            <person name="Moreno L.Z."/>
            <person name="Loureiro A.P."/>
            <person name="Miraglia F."/>
            <person name="Kremer F.S."/>
            <person name="Eslabao M.R."/>
            <person name="Dellagostin O.A."/>
            <person name="Lilenbaum W."/>
            <person name="Moreno A.M."/>
        </authorList>
    </citation>
    <scope>NUCLEOTIDE SEQUENCE [LARGE SCALE GENOMIC DNA]</scope>
    <source>
        <strain evidence="1">M34/99</strain>
    </source>
</reference>
<evidence type="ECO:0000313" key="2">
    <source>
        <dbReference type="Proteomes" id="UP000094669"/>
    </source>
</evidence>